<dbReference type="PATRIC" id="fig|1365250.3.peg.4856"/>
<comment type="caution">
    <text evidence="3">The sequence shown here is derived from an EMBL/GenBank/DDBJ whole genome shotgun (WGS) entry which is preliminary data.</text>
</comment>
<organism evidence="3 4">
    <name type="scientific">Pseudoalteromonas luteoviolacea DSM 6061</name>
    <dbReference type="NCBI Taxonomy" id="1365250"/>
    <lineage>
        <taxon>Bacteria</taxon>
        <taxon>Pseudomonadati</taxon>
        <taxon>Pseudomonadota</taxon>
        <taxon>Gammaproteobacteria</taxon>
        <taxon>Alteromonadales</taxon>
        <taxon>Pseudoalteromonadaceae</taxon>
        <taxon>Pseudoalteromonas</taxon>
    </lineage>
</organism>
<evidence type="ECO:0000313" key="4">
    <source>
        <dbReference type="Proteomes" id="UP000076643"/>
    </source>
</evidence>
<dbReference type="RefSeq" id="WP_063366035.1">
    <property type="nucleotide sequence ID" value="NZ_AQHB01000039.1"/>
</dbReference>
<evidence type="ECO:0000256" key="2">
    <source>
        <dbReference type="SAM" id="MobiDB-lite"/>
    </source>
</evidence>
<sequence>MLSKILTHSHVKASNKPPITAPDETTLHHLPSAHSFAYSNHINNQQQQKEEEEKPPIITKELDEEANGYKARNPNFKSEYENLEKVTTLIQEQIRDLRKEISELKKAPIQRALTLHTEHIQEVDDTPKNDQGEHVGSKYYKNTQVEEQVEMLEQQLKELQSQEAQLRIKMIDMILERKENDS</sequence>
<name>A0A166UGG6_9GAMM</name>
<accession>A0A166UGG6</accession>
<dbReference type="EMBL" id="AUYB01000148">
    <property type="protein sequence ID" value="KZN30640.1"/>
    <property type="molecule type" value="Genomic_DNA"/>
</dbReference>
<protein>
    <submittedName>
        <fullName evidence="3">Uncharacterized protein</fullName>
    </submittedName>
</protein>
<feature type="coiled-coil region" evidence="1">
    <location>
        <begin position="80"/>
        <end position="107"/>
    </location>
</feature>
<feature type="coiled-coil region" evidence="1">
    <location>
        <begin position="142"/>
        <end position="169"/>
    </location>
</feature>
<keyword evidence="1" id="KW-0175">Coiled coil</keyword>
<dbReference type="AlphaFoldDB" id="A0A166UGG6"/>
<evidence type="ECO:0000256" key="1">
    <source>
        <dbReference type="SAM" id="Coils"/>
    </source>
</evidence>
<evidence type="ECO:0000313" key="3">
    <source>
        <dbReference type="EMBL" id="KZN30640.1"/>
    </source>
</evidence>
<reference evidence="3 4" key="1">
    <citation type="submission" date="2013-07" db="EMBL/GenBank/DDBJ databases">
        <title>Comparative Genomic and Metabolomic Analysis of Twelve Strains of Pseudoalteromonas luteoviolacea.</title>
        <authorList>
            <person name="Vynne N.G."/>
            <person name="Mansson M."/>
            <person name="Gram L."/>
        </authorList>
    </citation>
    <scope>NUCLEOTIDE SEQUENCE [LARGE SCALE GENOMIC DNA]</scope>
    <source>
        <strain evidence="3 4">DSM 6061</strain>
    </source>
</reference>
<keyword evidence="4" id="KW-1185">Reference proteome</keyword>
<gene>
    <name evidence="3" type="ORF">N475_24250</name>
</gene>
<proteinExistence type="predicted"/>
<feature type="region of interest" description="Disordered" evidence="2">
    <location>
        <begin position="1"/>
        <end position="20"/>
    </location>
</feature>
<dbReference type="Proteomes" id="UP000076643">
    <property type="component" value="Unassembled WGS sequence"/>
</dbReference>